<evidence type="ECO:0000313" key="5">
    <source>
        <dbReference type="Proteomes" id="UP000515511"/>
    </source>
</evidence>
<reference evidence="5" key="1">
    <citation type="submission" date="2019-09" db="EMBL/GenBank/DDBJ databases">
        <title>Antimicrobial potential of Antarctic Bacteria.</title>
        <authorList>
            <person name="Benaud N."/>
            <person name="Edwards R.J."/>
            <person name="Ferrari B.C."/>
        </authorList>
    </citation>
    <scope>NUCLEOTIDE SEQUENCE [LARGE SCALE GENOMIC DNA]</scope>
    <source>
        <strain evidence="5">INR9</strain>
    </source>
</reference>
<dbReference type="NCBIfam" id="TIGR01552">
    <property type="entry name" value="phd_fam"/>
    <property type="match status" value="1"/>
</dbReference>
<dbReference type="SUPFAM" id="SSF143120">
    <property type="entry name" value="YefM-like"/>
    <property type="match status" value="1"/>
</dbReference>
<evidence type="ECO:0000256" key="3">
    <source>
        <dbReference type="SAM" id="MobiDB-lite"/>
    </source>
</evidence>
<feature type="region of interest" description="Disordered" evidence="3">
    <location>
        <begin position="1"/>
        <end position="20"/>
    </location>
</feature>
<sequence length="81" mass="9212">MAIMTARDFNQDASAAKREAAREPLIITDRGTPSFVLLTYTDYRQLKGELDNIVDLLRQDDDGDFDADFPPMNFEAKEIDL</sequence>
<dbReference type="KEGG" id="lse:F1C12_06785"/>
<organism evidence="4 5">
    <name type="scientific">Leifsonia shinshuensis</name>
    <dbReference type="NCBI Taxonomy" id="150026"/>
    <lineage>
        <taxon>Bacteria</taxon>
        <taxon>Bacillati</taxon>
        <taxon>Actinomycetota</taxon>
        <taxon>Actinomycetes</taxon>
        <taxon>Micrococcales</taxon>
        <taxon>Microbacteriaceae</taxon>
        <taxon>Leifsonia</taxon>
    </lineage>
</organism>
<dbReference type="InterPro" id="IPR036165">
    <property type="entry name" value="YefM-like_sf"/>
</dbReference>
<dbReference type="AlphaFoldDB" id="A0A7G6Y8P5"/>
<gene>
    <name evidence="4" type="ORF">F1C12_06785</name>
</gene>
<protein>
    <recommendedName>
        <fullName evidence="2">Antitoxin</fullName>
    </recommendedName>
</protein>
<dbReference type="Pfam" id="PF02604">
    <property type="entry name" value="PhdYeFM_antitox"/>
    <property type="match status" value="1"/>
</dbReference>
<accession>A0A7G6Y8P5</accession>
<evidence type="ECO:0000313" key="4">
    <source>
        <dbReference type="EMBL" id="QNE34860.1"/>
    </source>
</evidence>
<dbReference type="InterPro" id="IPR006442">
    <property type="entry name" value="Antitoxin_Phd/YefM"/>
</dbReference>
<evidence type="ECO:0000256" key="2">
    <source>
        <dbReference type="RuleBase" id="RU362080"/>
    </source>
</evidence>
<dbReference type="EMBL" id="CP043641">
    <property type="protein sequence ID" value="QNE34860.1"/>
    <property type="molecule type" value="Genomic_DNA"/>
</dbReference>
<proteinExistence type="inferred from homology"/>
<comment type="function">
    <text evidence="2">Antitoxin component of a type II toxin-antitoxin (TA) system.</text>
</comment>
<name>A0A7G6Y8P5_9MICO</name>
<dbReference type="Proteomes" id="UP000515511">
    <property type="component" value="Chromosome"/>
</dbReference>
<comment type="similarity">
    <text evidence="1 2">Belongs to the phD/YefM antitoxin family.</text>
</comment>
<evidence type="ECO:0000256" key="1">
    <source>
        <dbReference type="ARBA" id="ARBA00009981"/>
    </source>
</evidence>
<dbReference type="Gene3D" id="3.40.1620.10">
    <property type="entry name" value="YefM-like domain"/>
    <property type="match status" value="1"/>
</dbReference>